<dbReference type="OrthoDB" id="10584287at2759"/>
<reference evidence="1 2" key="1">
    <citation type="journal article" date="2018" name="Sci. Rep.">
        <title>Genomic signatures of local adaptation to the degree of environmental predictability in rotifers.</title>
        <authorList>
            <person name="Franch-Gras L."/>
            <person name="Hahn C."/>
            <person name="Garcia-Roger E.M."/>
            <person name="Carmona M.J."/>
            <person name="Serra M."/>
            <person name="Gomez A."/>
        </authorList>
    </citation>
    <scope>NUCLEOTIDE SEQUENCE [LARGE SCALE GENOMIC DNA]</scope>
    <source>
        <strain evidence="1">HYR1</strain>
    </source>
</reference>
<accession>A0A3M7T518</accession>
<gene>
    <name evidence="1" type="ORF">BpHYR1_008512</name>
</gene>
<name>A0A3M7T518_BRAPC</name>
<organism evidence="1 2">
    <name type="scientific">Brachionus plicatilis</name>
    <name type="common">Marine rotifer</name>
    <name type="synonym">Brachionus muelleri</name>
    <dbReference type="NCBI Taxonomy" id="10195"/>
    <lineage>
        <taxon>Eukaryota</taxon>
        <taxon>Metazoa</taxon>
        <taxon>Spiralia</taxon>
        <taxon>Gnathifera</taxon>
        <taxon>Rotifera</taxon>
        <taxon>Eurotatoria</taxon>
        <taxon>Monogononta</taxon>
        <taxon>Pseudotrocha</taxon>
        <taxon>Ploima</taxon>
        <taxon>Brachionidae</taxon>
        <taxon>Brachionus</taxon>
    </lineage>
</organism>
<dbReference type="EMBL" id="REGN01000289">
    <property type="protein sequence ID" value="RNA42999.1"/>
    <property type="molecule type" value="Genomic_DNA"/>
</dbReference>
<sequence>MNFKNSQSNSLKTISECVDSDRIYVLEFNPVDKAIFITNVRMDQSEIDTVVKSNGKINGMSEILDSQNQFNRKNFSLFNISNIEKCEAKQNLNEKILTLEVPNQEVINENFLDEINGNHLRQSFYEINQKYYNQNFISNK</sequence>
<proteinExistence type="predicted"/>
<keyword evidence="2" id="KW-1185">Reference proteome</keyword>
<dbReference type="AlphaFoldDB" id="A0A3M7T518"/>
<protein>
    <submittedName>
        <fullName evidence="1">Uncharacterized protein</fullName>
    </submittedName>
</protein>
<evidence type="ECO:0000313" key="2">
    <source>
        <dbReference type="Proteomes" id="UP000276133"/>
    </source>
</evidence>
<evidence type="ECO:0000313" key="1">
    <source>
        <dbReference type="EMBL" id="RNA42999.1"/>
    </source>
</evidence>
<comment type="caution">
    <text evidence="1">The sequence shown here is derived from an EMBL/GenBank/DDBJ whole genome shotgun (WGS) entry which is preliminary data.</text>
</comment>
<dbReference type="Proteomes" id="UP000276133">
    <property type="component" value="Unassembled WGS sequence"/>
</dbReference>